<protein>
    <recommendedName>
        <fullName evidence="2">AMP-dependent synthetase/ligase domain-containing protein</fullName>
    </recommendedName>
</protein>
<keyword evidence="1" id="KW-0472">Membrane</keyword>
<dbReference type="InterPro" id="IPR042099">
    <property type="entry name" value="ANL_N_sf"/>
</dbReference>
<dbReference type="EMBL" id="OZ019900">
    <property type="protein sequence ID" value="CAK9233981.1"/>
    <property type="molecule type" value="Genomic_DNA"/>
</dbReference>
<dbReference type="PANTHER" id="PTHR44378">
    <property type="entry name" value="ACYL-ACTIVATING ENZYME 17, PEROXISOMAL-RELATED"/>
    <property type="match status" value="1"/>
</dbReference>
<sequence>MATTEESKSVESLTRVDIVGTGLSSYVAHIFHQELRRVLAEVGHSTPAATWQRTSQQLLRPEHPLPSPSAHVLLHFQNLGPCNAWPSTFLDPQSGFAPWDVGCRVRIVIRVSSCCLFLWLFGKNKCRGSVRLTNLGQLLESKGVELLGSLYTNPIDSYSAFQWWSVQHPERYFQFVFEEESIVFHQQPRCILDTSNEAIPGGQWLPGAALNIAESCLASKGKKTDSSTVIIWHDEGEDELPLKTLTLAHLGAFVSQVANALECLGLQQGDVIAIDMLMNVYAVIAYLAIILAGFVVVSIADSFVPNEIRVRIQISKAKAIFTQLCCFCVHLLLCGELVLILGMCWSFDSREVEAQGPLAIVITADGKSRGLQLREGDLSWDDFFCGMICGRPNEYKAVVQPIEAHANILFSSGTTDAWAHQDIRYGDVFAWPTNLGWMMGPYLIFGSFLNGATIALYNGAPHGHSFGKFVQDARVTQLGVVPSLVKTWKSTGCMASLDWSSICCFCSTGEASSPEITCVLVVGQGNKICVRSFWRHRGGWLSLVQPPSFSCFSTPVMANELVILDESGNPFPDNEPCIGEVALVPIMLGVSSTLLNADHDSVYFKGMPFFRGQQLRRHGDMFEQLVGGFYKAHGRADDTMNLRGIKTSAVEIERVCNKAHEAVLETAAIDVQGPNGGPDQLVIVAVLKKGNQIGLDKLQKIFSSAVSSKLNPLLEVSAVAVVLEFPRTACNKVMRRVLRSQFTKKIKGISLASECFTKLGRKLSSLMLRKNEYSNSCSNIRQILILAYRECFQSRLLEH</sequence>
<evidence type="ECO:0000259" key="2">
    <source>
        <dbReference type="Pfam" id="PF00501"/>
    </source>
</evidence>
<organism evidence="3 4">
    <name type="scientific">Sphagnum troendelagicum</name>
    <dbReference type="NCBI Taxonomy" id="128251"/>
    <lineage>
        <taxon>Eukaryota</taxon>
        <taxon>Viridiplantae</taxon>
        <taxon>Streptophyta</taxon>
        <taxon>Embryophyta</taxon>
        <taxon>Bryophyta</taxon>
        <taxon>Sphagnophytina</taxon>
        <taxon>Sphagnopsida</taxon>
        <taxon>Sphagnales</taxon>
        <taxon>Sphagnaceae</taxon>
        <taxon>Sphagnum</taxon>
    </lineage>
</organism>
<dbReference type="SUPFAM" id="SSF56801">
    <property type="entry name" value="Acetyl-CoA synthetase-like"/>
    <property type="match status" value="1"/>
</dbReference>
<dbReference type="InterPro" id="IPR000873">
    <property type="entry name" value="AMP-dep_synth/lig_dom"/>
</dbReference>
<keyword evidence="4" id="KW-1185">Reference proteome</keyword>
<keyword evidence="1" id="KW-0812">Transmembrane</keyword>
<dbReference type="Gene3D" id="3.40.50.12780">
    <property type="entry name" value="N-terminal domain of ligase-like"/>
    <property type="match status" value="2"/>
</dbReference>
<dbReference type="Proteomes" id="UP001497512">
    <property type="component" value="Chromosome 8"/>
</dbReference>
<name>A0ABP0UZD4_9BRYO</name>
<evidence type="ECO:0000313" key="3">
    <source>
        <dbReference type="EMBL" id="CAK9233981.1"/>
    </source>
</evidence>
<dbReference type="InterPro" id="IPR045851">
    <property type="entry name" value="AMP-bd_C_sf"/>
</dbReference>
<feature type="transmembrane region" description="Helical" evidence="1">
    <location>
        <begin position="320"/>
        <end position="343"/>
    </location>
</feature>
<feature type="domain" description="AMP-dependent synthetase/ligase" evidence="2">
    <location>
        <begin position="243"/>
        <end position="581"/>
    </location>
</feature>
<feature type="transmembrane region" description="Helical" evidence="1">
    <location>
        <begin position="280"/>
        <end position="300"/>
    </location>
</feature>
<reference evidence="3" key="1">
    <citation type="submission" date="2024-02" db="EMBL/GenBank/DDBJ databases">
        <authorList>
            <consortium name="ELIXIR-Norway"/>
            <consortium name="Elixir Norway"/>
        </authorList>
    </citation>
    <scope>NUCLEOTIDE SEQUENCE</scope>
</reference>
<proteinExistence type="predicted"/>
<dbReference type="PANTHER" id="PTHR44378:SF1">
    <property type="entry name" value="ACYL-ACTIVATING ENZYME 18, PEROXISOMAL-RELATED"/>
    <property type="match status" value="1"/>
</dbReference>
<keyword evidence="1" id="KW-1133">Transmembrane helix</keyword>
<dbReference type="Pfam" id="PF00501">
    <property type="entry name" value="AMP-binding"/>
    <property type="match status" value="1"/>
</dbReference>
<evidence type="ECO:0000256" key="1">
    <source>
        <dbReference type="SAM" id="Phobius"/>
    </source>
</evidence>
<evidence type="ECO:0000313" key="4">
    <source>
        <dbReference type="Proteomes" id="UP001497512"/>
    </source>
</evidence>
<gene>
    <name evidence="3" type="ORF">CSSPTR1EN2_LOCUS21894</name>
</gene>
<accession>A0ABP0UZD4</accession>
<dbReference type="Gene3D" id="3.30.300.30">
    <property type="match status" value="1"/>
</dbReference>